<dbReference type="Proteomes" id="UP000254925">
    <property type="component" value="Unassembled WGS sequence"/>
</dbReference>
<organism evidence="4 5">
    <name type="scientific">Microvirga subterranea</name>
    <dbReference type="NCBI Taxonomy" id="186651"/>
    <lineage>
        <taxon>Bacteria</taxon>
        <taxon>Pseudomonadati</taxon>
        <taxon>Pseudomonadota</taxon>
        <taxon>Alphaproteobacteria</taxon>
        <taxon>Hyphomicrobiales</taxon>
        <taxon>Methylobacteriaceae</taxon>
        <taxon>Microvirga</taxon>
    </lineage>
</organism>
<dbReference type="InterPro" id="IPR036291">
    <property type="entry name" value="NAD(P)-bd_dom_sf"/>
</dbReference>
<name>A0A370HWM2_9HYPH</name>
<dbReference type="GO" id="GO:0070402">
    <property type="term" value="F:NADPH binding"/>
    <property type="evidence" value="ECO:0007669"/>
    <property type="project" value="TreeGrafter"/>
</dbReference>
<dbReference type="InterPro" id="IPR013149">
    <property type="entry name" value="ADH-like_C"/>
</dbReference>
<reference evidence="4 5" key="1">
    <citation type="submission" date="2018-07" db="EMBL/GenBank/DDBJ databases">
        <title>Genomic Encyclopedia of Type Strains, Phase IV (KMG-IV): sequencing the most valuable type-strain genomes for metagenomic binning, comparative biology and taxonomic classification.</title>
        <authorList>
            <person name="Goeker M."/>
        </authorList>
    </citation>
    <scope>NUCLEOTIDE SEQUENCE [LARGE SCALE GENOMIC DNA]</scope>
    <source>
        <strain evidence="4 5">DSM 14364</strain>
    </source>
</reference>
<protein>
    <submittedName>
        <fullName evidence="4">NADPH:quinone reductase-like Zn-dependent oxidoreductase</fullName>
    </submittedName>
</protein>
<keyword evidence="1" id="KW-0521">NADP</keyword>
<evidence type="ECO:0000313" key="5">
    <source>
        <dbReference type="Proteomes" id="UP000254925"/>
    </source>
</evidence>
<dbReference type="Gene3D" id="3.90.180.10">
    <property type="entry name" value="Medium-chain alcohol dehydrogenases, catalytic domain"/>
    <property type="match status" value="1"/>
</dbReference>
<accession>A0A370HWM2</accession>
<dbReference type="SUPFAM" id="SSF51735">
    <property type="entry name" value="NAD(P)-binding Rossmann-fold domains"/>
    <property type="match status" value="1"/>
</dbReference>
<keyword evidence="2" id="KW-0560">Oxidoreductase</keyword>
<gene>
    <name evidence="4" type="ORF">DES45_101621</name>
</gene>
<dbReference type="Pfam" id="PF00107">
    <property type="entry name" value="ADH_zinc_N"/>
    <property type="match status" value="1"/>
</dbReference>
<dbReference type="AlphaFoldDB" id="A0A370HWM2"/>
<dbReference type="Pfam" id="PF08240">
    <property type="entry name" value="ADH_N"/>
    <property type="match status" value="1"/>
</dbReference>
<dbReference type="EMBL" id="QQBB01000001">
    <property type="protein sequence ID" value="RDI62351.1"/>
    <property type="molecule type" value="Genomic_DNA"/>
</dbReference>
<dbReference type="PANTHER" id="PTHR48106">
    <property type="entry name" value="QUINONE OXIDOREDUCTASE PIG3-RELATED"/>
    <property type="match status" value="1"/>
</dbReference>
<evidence type="ECO:0000313" key="4">
    <source>
        <dbReference type="EMBL" id="RDI62351.1"/>
    </source>
</evidence>
<evidence type="ECO:0000256" key="2">
    <source>
        <dbReference type="ARBA" id="ARBA00023002"/>
    </source>
</evidence>
<evidence type="ECO:0000259" key="3">
    <source>
        <dbReference type="SMART" id="SM00829"/>
    </source>
</evidence>
<dbReference type="InterPro" id="IPR011032">
    <property type="entry name" value="GroES-like_sf"/>
</dbReference>
<dbReference type="InterPro" id="IPR013154">
    <property type="entry name" value="ADH-like_N"/>
</dbReference>
<dbReference type="InterPro" id="IPR020843">
    <property type="entry name" value="ER"/>
</dbReference>
<dbReference type="GO" id="GO:0016651">
    <property type="term" value="F:oxidoreductase activity, acting on NAD(P)H"/>
    <property type="evidence" value="ECO:0007669"/>
    <property type="project" value="TreeGrafter"/>
</dbReference>
<feature type="domain" description="Enoyl reductase (ER)" evidence="3">
    <location>
        <begin position="38"/>
        <end position="368"/>
    </location>
</feature>
<dbReference type="SMART" id="SM00829">
    <property type="entry name" value="PKS_ER"/>
    <property type="match status" value="1"/>
</dbReference>
<evidence type="ECO:0000256" key="1">
    <source>
        <dbReference type="ARBA" id="ARBA00022857"/>
    </source>
</evidence>
<dbReference type="SUPFAM" id="SSF50129">
    <property type="entry name" value="GroES-like"/>
    <property type="match status" value="1"/>
</dbReference>
<comment type="caution">
    <text evidence="4">The sequence shown here is derived from an EMBL/GenBank/DDBJ whole genome shotgun (WGS) entry which is preliminary data.</text>
</comment>
<proteinExistence type="predicted"/>
<sequence length="370" mass="40080">MAGPVPAIRVLNRPSMDPRNAGVTPTIGIDMRSLQLFGDRDLRLTEMEPPPPPAAGEVQIRVRALALNYLDVWGFRGMAFAKRKMPQAVGVEASGEIAAVGEGVTRFKAGDPVTMYGAETCGHCKACLKGWDNLCENVAGIMGFHIDGFAREFINRPERLVIPVPKGVSFEQAACAPIGFGTVQHMLFDNAKLEPGESILVHAGGSGIGTAAIKMAKAIGCTVYTTVGDDEKGEKAKALGADHVINYRTERFEGEVRRLTKRKGVDVVFEHVGADTWNGSLLCLKRGGRLVTCGSTSGVSTTMNLMQLFQQQYRIFGSFGCRIENIAQSLDKMAQGMTPVIDAVFPLDEFRQGLERLEGRKVFGKVVITF</sequence>
<keyword evidence="5" id="KW-1185">Reference proteome</keyword>